<feature type="compositionally biased region" description="Basic and acidic residues" evidence="1">
    <location>
        <begin position="144"/>
        <end position="163"/>
    </location>
</feature>
<organism evidence="2 3">
    <name type="scientific">Methylosinus sporium</name>
    <dbReference type="NCBI Taxonomy" id="428"/>
    <lineage>
        <taxon>Bacteria</taxon>
        <taxon>Pseudomonadati</taxon>
        <taxon>Pseudomonadota</taxon>
        <taxon>Alphaproteobacteria</taxon>
        <taxon>Hyphomicrobiales</taxon>
        <taxon>Methylocystaceae</taxon>
        <taxon>Methylosinus</taxon>
    </lineage>
</organism>
<dbReference type="Proteomes" id="UP000245137">
    <property type="component" value="Unassembled WGS sequence"/>
</dbReference>
<evidence type="ECO:0008006" key="4">
    <source>
        <dbReference type="Google" id="ProtNLM"/>
    </source>
</evidence>
<dbReference type="InterPro" id="IPR003772">
    <property type="entry name" value="YceD"/>
</dbReference>
<evidence type="ECO:0000256" key="1">
    <source>
        <dbReference type="SAM" id="MobiDB-lite"/>
    </source>
</evidence>
<protein>
    <recommendedName>
        <fullName evidence="4">DUF177 domain-containing protein</fullName>
    </recommendedName>
</protein>
<comment type="caution">
    <text evidence="2">The sequence shown here is derived from an EMBL/GenBank/DDBJ whole genome shotgun (WGS) entry which is preliminary data.</text>
</comment>
<dbReference type="OrthoDB" id="8443793at2"/>
<dbReference type="EMBL" id="PUIV01000030">
    <property type="protein sequence ID" value="PWB93032.1"/>
    <property type="molecule type" value="Genomic_DNA"/>
</dbReference>
<feature type="compositionally biased region" description="Pro residues" evidence="1">
    <location>
        <begin position="127"/>
        <end position="136"/>
    </location>
</feature>
<evidence type="ECO:0000313" key="2">
    <source>
        <dbReference type="EMBL" id="PWB93032.1"/>
    </source>
</evidence>
<dbReference type="Pfam" id="PF02620">
    <property type="entry name" value="YceD"/>
    <property type="match status" value="1"/>
</dbReference>
<name>A0A2U1SN41_METSR</name>
<dbReference type="AlphaFoldDB" id="A0A2U1SN41"/>
<keyword evidence="3" id="KW-1185">Reference proteome</keyword>
<evidence type="ECO:0000313" key="3">
    <source>
        <dbReference type="Proteomes" id="UP000245137"/>
    </source>
</evidence>
<accession>A0A2U1SN41</accession>
<feature type="compositionally biased region" description="Basic and acidic residues" evidence="1">
    <location>
        <begin position="223"/>
        <end position="238"/>
    </location>
</feature>
<feature type="region of interest" description="Disordered" evidence="1">
    <location>
        <begin position="195"/>
        <end position="238"/>
    </location>
</feature>
<sequence>MGAAPIYISPWPAEAATSKRVEERRMSDDLQLPENPFARPLAAVDVPEDGLELTIAADAAERAALADMDDLAALNRLEAKLKVTRAGRGGLRVEGELTADVRQTCVVTLEEFDARIVEPIDVSFAPEPTPTAPPPAERMSRRRREAEPVEQKEEPRASRHIADLDADAPDPLVDGRIDLGAIVAEFLALALDPYPRKPGARFALPDETEPPEEAPAKVSPFARLRDEFGEDSGKRRRK</sequence>
<gene>
    <name evidence="2" type="ORF">C5689_15260</name>
</gene>
<reference evidence="2 3" key="1">
    <citation type="journal article" date="2018" name="Appl. Microbiol. Biotechnol.">
        <title>Co-cultivation of the strictly anaerobic methanogen Methanosarcina barkeri with aerobic methanotrophs in an oxygen-limited membrane bioreactor.</title>
        <authorList>
            <person name="In 't Zandt M.H."/>
            <person name="van den Bosch T.J.M."/>
            <person name="Rijkers R."/>
            <person name="van Kessel M.A.H.J."/>
            <person name="Jetten M.S.M."/>
            <person name="Welte C.U."/>
        </authorList>
    </citation>
    <scope>NUCLEOTIDE SEQUENCE [LARGE SCALE GENOMIC DNA]</scope>
    <source>
        <strain evidence="2 3">DSM 17706</strain>
    </source>
</reference>
<feature type="region of interest" description="Disordered" evidence="1">
    <location>
        <begin position="123"/>
        <end position="170"/>
    </location>
</feature>
<proteinExistence type="predicted"/>